<name>T0D9H1_ALIAG</name>
<dbReference type="OrthoDB" id="9794575at2"/>
<dbReference type="KEGG" id="aaco:K1I37_18580"/>
<dbReference type="PANTHER" id="PTHR12526:SF629">
    <property type="entry name" value="TEICHURONIC ACID BIOSYNTHESIS GLYCOSYLTRANSFERASE TUAH-RELATED"/>
    <property type="match status" value="1"/>
</dbReference>
<gene>
    <name evidence="4" type="ORF">K1I37_18580</name>
</gene>
<evidence type="ECO:0000256" key="1">
    <source>
        <dbReference type="ARBA" id="ARBA00022676"/>
    </source>
</evidence>
<keyword evidence="2" id="KW-0808">Transferase</keyword>
<proteinExistence type="predicted"/>
<accession>T0D9H1</accession>
<reference evidence="5" key="1">
    <citation type="journal article" date="2022" name="G3 (Bethesda)">
        <title>Unveiling the complete genome sequence of Alicyclobacillus acidoterrestris DSM 3922T, a taint-producing strain.</title>
        <authorList>
            <person name="Leonardo I.C."/>
            <person name="Barreto Crespo M.T."/>
            <person name="Gaspar F.B."/>
        </authorList>
    </citation>
    <scope>NUCLEOTIDE SEQUENCE [LARGE SCALE GENOMIC DNA]</scope>
    <source>
        <strain evidence="5">DSM 3922</strain>
    </source>
</reference>
<dbReference type="InterPro" id="IPR028098">
    <property type="entry name" value="Glyco_trans_4-like_N"/>
</dbReference>
<dbReference type="PANTHER" id="PTHR12526">
    <property type="entry name" value="GLYCOSYLTRANSFERASE"/>
    <property type="match status" value="1"/>
</dbReference>
<keyword evidence="5" id="KW-1185">Reference proteome</keyword>
<feature type="domain" description="Glycosyltransferase subfamily 4-like N-terminal" evidence="3">
    <location>
        <begin position="107"/>
        <end position="239"/>
    </location>
</feature>
<dbReference type="RefSeq" id="WP_021295923.1">
    <property type="nucleotide sequence ID" value="NZ_AURB01000113.1"/>
</dbReference>
<dbReference type="STRING" id="1356854.N007_04420"/>
<dbReference type="Gene3D" id="3.40.50.2000">
    <property type="entry name" value="Glycogen Phosphorylase B"/>
    <property type="match status" value="2"/>
</dbReference>
<evidence type="ECO:0000313" key="4">
    <source>
        <dbReference type="EMBL" id="UNO48641.1"/>
    </source>
</evidence>
<evidence type="ECO:0000313" key="5">
    <source>
        <dbReference type="Proteomes" id="UP000829401"/>
    </source>
</evidence>
<dbReference type="Pfam" id="PF13692">
    <property type="entry name" value="Glyco_trans_1_4"/>
    <property type="match status" value="1"/>
</dbReference>
<dbReference type="CDD" id="cd03794">
    <property type="entry name" value="GT4_WbuB-like"/>
    <property type="match status" value="1"/>
</dbReference>
<sequence length="468" mass="52361">MDSEKRVLIVAYLFPPIGGIGVQRALKFAKYLGDHGWKPIVLTTSEAASATMDEALMAEIPDDVEVVRVRDPIAKWMKRMMPRTQASHATTSDGATVATGRASRLKRWLKQLKDKVLIPDEQVVWALRAALVGTHLIRQRNITCIFTTSSPVSAHLTGWLLKRWTRVPWIADFRDPWTDNMHFYSSGRRARLEGRMERRVMRDASAITTVTDGFALRFSQKYPYLSDKLTVIRNGVDPADFGPILAAPSPGVFTMLYAGILYPKRSPEVFLKAVSQAIRSGRIHPDQIRIEFAGVFDYPGKASNRELVERLHLDKVVRVLGYLSHDAVARRMANAHCLLLIGDQDPTANMYIPGKLYEYLYTRRPIFALLHQGEASSLIEHYQAGVVVSPQSVRDVEDALVDMVAHFRTHGPVSGNQPLPVALTRPFQAGQLADVMEELTREAHPWTIVGRVPRTRDSQHAGTATGGQ</sequence>
<dbReference type="SUPFAM" id="SSF53756">
    <property type="entry name" value="UDP-Glycosyltransferase/glycogen phosphorylase"/>
    <property type="match status" value="1"/>
</dbReference>
<keyword evidence="1" id="KW-0328">Glycosyltransferase</keyword>
<evidence type="ECO:0000256" key="2">
    <source>
        <dbReference type="ARBA" id="ARBA00022679"/>
    </source>
</evidence>
<dbReference type="AlphaFoldDB" id="T0D9H1"/>
<organism evidence="4 5">
    <name type="scientific">Alicyclobacillus acidoterrestris (strain ATCC 49025 / DSM 3922 / CIP 106132 / NCIMB 13137 / GD3B)</name>
    <dbReference type="NCBI Taxonomy" id="1356854"/>
    <lineage>
        <taxon>Bacteria</taxon>
        <taxon>Bacillati</taxon>
        <taxon>Bacillota</taxon>
        <taxon>Bacilli</taxon>
        <taxon>Bacillales</taxon>
        <taxon>Alicyclobacillaceae</taxon>
        <taxon>Alicyclobacillus</taxon>
    </lineage>
</organism>
<dbReference type="EMBL" id="CP080467">
    <property type="protein sequence ID" value="UNO48641.1"/>
    <property type="molecule type" value="Genomic_DNA"/>
</dbReference>
<dbReference type="GO" id="GO:0016757">
    <property type="term" value="F:glycosyltransferase activity"/>
    <property type="evidence" value="ECO:0007669"/>
    <property type="project" value="UniProtKB-KW"/>
</dbReference>
<accession>A0A9E6ZKN4</accession>
<dbReference type="Proteomes" id="UP000829401">
    <property type="component" value="Chromosome"/>
</dbReference>
<dbReference type="Pfam" id="PF13439">
    <property type="entry name" value="Glyco_transf_4"/>
    <property type="match status" value="1"/>
</dbReference>
<dbReference type="eggNOG" id="COG0438">
    <property type="taxonomic scope" value="Bacteria"/>
</dbReference>
<protein>
    <submittedName>
        <fullName evidence="4">Glycosyltransferase family 4 protein</fullName>
    </submittedName>
</protein>
<evidence type="ECO:0000259" key="3">
    <source>
        <dbReference type="Pfam" id="PF13439"/>
    </source>
</evidence>